<reference evidence="2" key="1">
    <citation type="submission" date="2021-09" db="EMBL/GenBank/DDBJ databases">
        <authorList>
            <person name="Martin H S."/>
        </authorList>
    </citation>
    <scope>NUCLEOTIDE SEQUENCE</scope>
</reference>
<proteinExistence type="predicted"/>
<dbReference type="AlphaFoldDB" id="A0A8J2Q9V6"/>
<comment type="caution">
    <text evidence="2">The sequence shown here is derived from an EMBL/GenBank/DDBJ whole genome shotgun (WGS) entry which is preliminary data.</text>
</comment>
<organism evidence="2 3">
    <name type="scientific">Danaus chrysippus</name>
    <name type="common">African queen</name>
    <dbReference type="NCBI Taxonomy" id="151541"/>
    <lineage>
        <taxon>Eukaryota</taxon>
        <taxon>Metazoa</taxon>
        <taxon>Ecdysozoa</taxon>
        <taxon>Arthropoda</taxon>
        <taxon>Hexapoda</taxon>
        <taxon>Insecta</taxon>
        <taxon>Pterygota</taxon>
        <taxon>Neoptera</taxon>
        <taxon>Endopterygota</taxon>
        <taxon>Lepidoptera</taxon>
        <taxon>Glossata</taxon>
        <taxon>Ditrysia</taxon>
        <taxon>Papilionoidea</taxon>
        <taxon>Nymphalidae</taxon>
        <taxon>Danainae</taxon>
        <taxon>Danaini</taxon>
        <taxon>Danaina</taxon>
        <taxon>Danaus</taxon>
        <taxon>Anosia</taxon>
    </lineage>
</organism>
<dbReference type="EMBL" id="CAKASE010000043">
    <property type="protein sequence ID" value="CAG9558225.1"/>
    <property type="molecule type" value="Genomic_DNA"/>
</dbReference>
<evidence type="ECO:0000256" key="1">
    <source>
        <dbReference type="SAM" id="MobiDB-lite"/>
    </source>
</evidence>
<feature type="region of interest" description="Disordered" evidence="1">
    <location>
        <begin position="38"/>
        <end position="90"/>
    </location>
</feature>
<protein>
    <submittedName>
        <fullName evidence="2">(African queen) hypothetical protein</fullName>
    </submittedName>
</protein>
<dbReference type="Proteomes" id="UP000789524">
    <property type="component" value="Unassembled WGS sequence"/>
</dbReference>
<evidence type="ECO:0000313" key="2">
    <source>
        <dbReference type="EMBL" id="CAG9558225.1"/>
    </source>
</evidence>
<accession>A0A8J2Q9V6</accession>
<feature type="compositionally biased region" description="Pro residues" evidence="1">
    <location>
        <begin position="63"/>
        <end position="80"/>
    </location>
</feature>
<sequence length="90" mass="9885">MRKSVHREHIAMFVNNRSGLVRTRRETERVGECFSSVHAWGGGSAQSGGELPPHRTPPRALAPLPPPPGPHTPAQHPRPAPRLLSKPPRK</sequence>
<keyword evidence="3" id="KW-1185">Reference proteome</keyword>
<name>A0A8J2Q9V6_9NEOP</name>
<gene>
    <name evidence="2" type="ORF">DCHRY22_LOCUS414</name>
</gene>
<evidence type="ECO:0000313" key="3">
    <source>
        <dbReference type="Proteomes" id="UP000789524"/>
    </source>
</evidence>